<accession>A0ABN3GAF7</accession>
<organism evidence="1 2">
    <name type="scientific">Dactylosporangium salmoneum</name>
    <dbReference type="NCBI Taxonomy" id="53361"/>
    <lineage>
        <taxon>Bacteria</taxon>
        <taxon>Bacillati</taxon>
        <taxon>Actinomycetota</taxon>
        <taxon>Actinomycetes</taxon>
        <taxon>Micromonosporales</taxon>
        <taxon>Micromonosporaceae</taxon>
        <taxon>Dactylosporangium</taxon>
    </lineage>
</organism>
<dbReference type="Proteomes" id="UP001501444">
    <property type="component" value="Unassembled WGS sequence"/>
</dbReference>
<comment type="caution">
    <text evidence="1">The sequence shown here is derived from an EMBL/GenBank/DDBJ whole genome shotgun (WGS) entry which is preliminary data.</text>
</comment>
<protein>
    <submittedName>
        <fullName evidence="1">Uncharacterized protein</fullName>
    </submittedName>
</protein>
<evidence type="ECO:0000313" key="2">
    <source>
        <dbReference type="Proteomes" id="UP001501444"/>
    </source>
</evidence>
<gene>
    <name evidence="1" type="ORF">GCM10010170_035150</name>
</gene>
<evidence type="ECO:0000313" key="1">
    <source>
        <dbReference type="EMBL" id="GAA2347482.1"/>
    </source>
</evidence>
<dbReference type="RefSeq" id="WP_344613465.1">
    <property type="nucleotide sequence ID" value="NZ_BAAARV010000025.1"/>
</dbReference>
<keyword evidence="2" id="KW-1185">Reference proteome</keyword>
<reference evidence="1 2" key="1">
    <citation type="journal article" date="2019" name="Int. J. Syst. Evol. Microbiol.">
        <title>The Global Catalogue of Microorganisms (GCM) 10K type strain sequencing project: providing services to taxonomists for standard genome sequencing and annotation.</title>
        <authorList>
            <consortium name="The Broad Institute Genomics Platform"/>
            <consortium name="The Broad Institute Genome Sequencing Center for Infectious Disease"/>
            <person name="Wu L."/>
            <person name="Ma J."/>
        </authorList>
    </citation>
    <scope>NUCLEOTIDE SEQUENCE [LARGE SCALE GENOMIC DNA]</scope>
    <source>
        <strain evidence="1 2">JCM 3272</strain>
    </source>
</reference>
<proteinExistence type="predicted"/>
<name>A0ABN3GAF7_9ACTN</name>
<sequence length="90" mass="9278">MTAEDAAYRALAVFRIPAAERREFAAKVAATVANVPTGMLPNVVELGHDGGLAGDLFHDVPLCVSIYKRREAAGAAVVAAARALLEGSAS</sequence>
<dbReference type="EMBL" id="BAAARV010000025">
    <property type="protein sequence ID" value="GAA2347482.1"/>
    <property type="molecule type" value="Genomic_DNA"/>
</dbReference>